<evidence type="ECO:0000313" key="1">
    <source>
        <dbReference type="EMBL" id="KAG9347630.1"/>
    </source>
</evidence>
<dbReference type="Proteomes" id="UP000824540">
    <property type="component" value="Unassembled WGS sequence"/>
</dbReference>
<gene>
    <name evidence="1" type="ORF">JZ751_005201</name>
</gene>
<comment type="caution">
    <text evidence="1">The sequence shown here is derived from an EMBL/GenBank/DDBJ whole genome shotgun (WGS) entry which is preliminary data.</text>
</comment>
<proteinExistence type="predicted"/>
<sequence>MGPGGLTAHHPAGLLATVTAGRVRITFQTVGRVTAPRTSALASHLGGTLSDDDHKHPNFIERGDLMDLSCSTNERHSD</sequence>
<evidence type="ECO:0000313" key="2">
    <source>
        <dbReference type="Proteomes" id="UP000824540"/>
    </source>
</evidence>
<name>A0A8T2P6X5_9TELE</name>
<reference evidence="1" key="1">
    <citation type="thesis" date="2021" institute="BYU ScholarsArchive" country="Provo, UT, USA">
        <title>Applications of and Algorithms for Genome Assembly and Genomic Analyses with an Emphasis on Marine Teleosts.</title>
        <authorList>
            <person name="Pickett B.D."/>
        </authorList>
    </citation>
    <scope>NUCLEOTIDE SEQUENCE</scope>
    <source>
        <strain evidence="1">HI-2016</strain>
    </source>
</reference>
<dbReference type="EMBL" id="JAFBMS010000013">
    <property type="protein sequence ID" value="KAG9347630.1"/>
    <property type="molecule type" value="Genomic_DNA"/>
</dbReference>
<dbReference type="AlphaFoldDB" id="A0A8T2P6X5"/>
<organism evidence="1 2">
    <name type="scientific">Albula glossodonta</name>
    <name type="common">roundjaw bonefish</name>
    <dbReference type="NCBI Taxonomy" id="121402"/>
    <lineage>
        <taxon>Eukaryota</taxon>
        <taxon>Metazoa</taxon>
        <taxon>Chordata</taxon>
        <taxon>Craniata</taxon>
        <taxon>Vertebrata</taxon>
        <taxon>Euteleostomi</taxon>
        <taxon>Actinopterygii</taxon>
        <taxon>Neopterygii</taxon>
        <taxon>Teleostei</taxon>
        <taxon>Albuliformes</taxon>
        <taxon>Albulidae</taxon>
        <taxon>Albula</taxon>
    </lineage>
</organism>
<accession>A0A8T2P6X5</accession>
<keyword evidence="2" id="KW-1185">Reference proteome</keyword>
<protein>
    <submittedName>
        <fullName evidence="1">Uncharacterized protein</fullName>
    </submittedName>
</protein>